<name>F9GBQ7_FUSOF</name>
<sequence length="33" mass="3714">MGATDELQFTRDKWYDTSKISLYLAGGSAFEVL</sequence>
<comment type="caution">
    <text evidence="1">The sequence shown here is derived from an EMBL/GenBank/DDBJ whole genome shotgun (WGS) entry which is preliminary data.</text>
</comment>
<evidence type="ECO:0000313" key="1">
    <source>
        <dbReference type="EMBL" id="EGU73400.1"/>
    </source>
</evidence>
<organism evidence="1">
    <name type="scientific">Fusarium oxysporum (strain Fo5176)</name>
    <name type="common">Fusarium vascular wilt</name>
    <dbReference type="NCBI Taxonomy" id="660025"/>
    <lineage>
        <taxon>Eukaryota</taxon>
        <taxon>Fungi</taxon>
        <taxon>Dikarya</taxon>
        <taxon>Ascomycota</taxon>
        <taxon>Pezizomycotina</taxon>
        <taxon>Sordariomycetes</taxon>
        <taxon>Hypocreomycetidae</taxon>
        <taxon>Hypocreales</taxon>
        <taxon>Nectriaceae</taxon>
        <taxon>Fusarium</taxon>
        <taxon>Fusarium oxysporum species complex</taxon>
    </lineage>
</organism>
<proteinExistence type="predicted"/>
<dbReference type="EMBL" id="AFQF01004567">
    <property type="protein sequence ID" value="EGU73400.1"/>
    <property type="molecule type" value="Genomic_DNA"/>
</dbReference>
<gene>
    <name evidence="1" type="ORF">FOXB_16090</name>
</gene>
<reference evidence="1" key="1">
    <citation type="journal article" date="2012" name="Mol. Plant Microbe Interact.">
        <title>A highly conserved effector in Fusarium oxysporum is required for full virulence on Arabidopsis.</title>
        <authorList>
            <person name="Thatcher L.F."/>
            <person name="Gardiner D.M."/>
            <person name="Kazan K."/>
            <person name="Manners J."/>
        </authorList>
    </citation>
    <scope>NUCLEOTIDE SEQUENCE [LARGE SCALE GENOMIC DNA]</scope>
    <source>
        <strain evidence="1">Fo5176</strain>
    </source>
</reference>
<protein>
    <submittedName>
        <fullName evidence="1">Uncharacterized protein</fullName>
    </submittedName>
</protein>
<dbReference type="AlphaFoldDB" id="F9GBQ7"/>
<accession>F9GBQ7</accession>